<dbReference type="PANTHER" id="PTHR33021:SF408">
    <property type="entry name" value="PHYTOCYANIN DOMAIN-CONTAINING PROTEIN"/>
    <property type="match status" value="1"/>
</dbReference>
<dbReference type="AlphaFoldDB" id="A0A8J5H9L1"/>
<evidence type="ECO:0000256" key="12">
    <source>
        <dbReference type="SAM" id="SignalP"/>
    </source>
</evidence>
<reference evidence="14 15" key="1">
    <citation type="submission" date="2020-08" db="EMBL/GenBank/DDBJ databases">
        <title>Plant Genome Project.</title>
        <authorList>
            <person name="Zhang R.-G."/>
        </authorList>
    </citation>
    <scope>NUCLEOTIDE SEQUENCE [LARGE SCALE GENOMIC DNA]</scope>
    <source>
        <tissue evidence="14">Rhizome</tissue>
    </source>
</reference>
<evidence type="ECO:0000256" key="1">
    <source>
        <dbReference type="ARBA" id="ARBA00004479"/>
    </source>
</evidence>
<dbReference type="Proteomes" id="UP000734854">
    <property type="component" value="Unassembled WGS sequence"/>
</dbReference>
<keyword evidence="4" id="KW-0479">Metal-binding</keyword>
<dbReference type="EMBL" id="JACMSC010000006">
    <property type="protein sequence ID" value="KAG6517942.1"/>
    <property type="molecule type" value="Genomic_DNA"/>
</dbReference>
<evidence type="ECO:0000256" key="8">
    <source>
        <dbReference type="ARBA" id="ARBA00023008"/>
    </source>
</evidence>
<accession>A0A8J5H9L1</accession>
<gene>
    <name evidence="14" type="ORF">ZIOFF_021342</name>
</gene>
<keyword evidence="6" id="KW-0249">Electron transport</keyword>
<evidence type="ECO:0000256" key="5">
    <source>
        <dbReference type="ARBA" id="ARBA00022729"/>
    </source>
</evidence>
<feature type="domain" description="Phytocyanin" evidence="13">
    <location>
        <begin position="25"/>
        <end position="125"/>
    </location>
</feature>
<evidence type="ECO:0000256" key="7">
    <source>
        <dbReference type="ARBA" id="ARBA00022989"/>
    </source>
</evidence>
<evidence type="ECO:0000256" key="2">
    <source>
        <dbReference type="ARBA" id="ARBA00022448"/>
    </source>
</evidence>
<keyword evidence="5 12" id="KW-0732">Signal</keyword>
<dbReference type="PROSITE" id="PS51485">
    <property type="entry name" value="PHYTOCYANIN"/>
    <property type="match status" value="1"/>
</dbReference>
<evidence type="ECO:0000256" key="3">
    <source>
        <dbReference type="ARBA" id="ARBA00022692"/>
    </source>
</evidence>
<evidence type="ECO:0000259" key="13">
    <source>
        <dbReference type="PROSITE" id="PS51485"/>
    </source>
</evidence>
<feature type="chain" id="PRO_5035166944" description="Phytocyanin domain-containing protein" evidence="12">
    <location>
        <begin position="25"/>
        <end position="157"/>
    </location>
</feature>
<dbReference type="GO" id="GO:0046872">
    <property type="term" value="F:metal ion binding"/>
    <property type="evidence" value="ECO:0007669"/>
    <property type="project" value="UniProtKB-KW"/>
</dbReference>
<evidence type="ECO:0000256" key="6">
    <source>
        <dbReference type="ARBA" id="ARBA00022982"/>
    </source>
</evidence>
<comment type="caution">
    <text evidence="14">The sequence shown here is derived from an EMBL/GenBank/DDBJ whole genome shotgun (WGS) entry which is preliminary data.</text>
</comment>
<feature type="signal peptide" evidence="12">
    <location>
        <begin position="1"/>
        <end position="24"/>
    </location>
</feature>
<keyword evidence="9" id="KW-0472">Membrane</keyword>
<sequence length="157" mass="16763">MAPWQRLLVLVVAVAVALPVFSMAADIMVGGSTDGWRPGVNYTEWAEGMEFIVGDRLVFSYPAGLHNVIAVDEEAFRSCSAPAGANALVSGHDAVSLNSSGRKWYVCGKADHCSKGQRLLIDVMPLVTVYSTSTSARTDPRSAFTALISAVLLFIMP</sequence>
<organism evidence="14 15">
    <name type="scientific">Zingiber officinale</name>
    <name type="common">Ginger</name>
    <name type="synonym">Amomum zingiber</name>
    <dbReference type="NCBI Taxonomy" id="94328"/>
    <lineage>
        <taxon>Eukaryota</taxon>
        <taxon>Viridiplantae</taxon>
        <taxon>Streptophyta</taxon>
        <taxon>Embryophyta</taxon>
        <taxon>Tracheophyta</taxon>
        <taxon>Spermatophyta</taxon>
        <taxon>Magnoliopsida</taxon>
        <taxon>Liliopsida</taxon>
        <taxon>Zingiberales</taxon>
        <taxon>Zingiberaceae</taxon>
        <taxon>Zingiber</taxon>
    </lineage>
</organism>
<keyword evidence="10" id="KW-1015">Disulfide bond</keyword>
<keyword evidence="8" id="KW-0186">Copper</keyword>
<evidence type="ECO:0000256" key="11">
    <source>
        <dbReference type="ARBA" id="ARBA00023180"/>
    </source>
</evidence>
<dbReference type="InterPro" id="IPR003245">
    <property type="entry name" value="Phytocyanin_dom"/>
</dbReference>
<dbReference type="GO" id="GO:0009610">
    <property type="term" value="P:response to symbiotic fungus"/>
    <property type="evidence" value="ECO:0007669"/>
    <property type="project" value="UniProtKB-ARBA"/>
</dbReference>
<keyword evidence="2" id="KW-0813">Transport</keyword>
<keyword evidence="11" id="KW-0325">Glycoprotein</keyword>
<evidence type="ECO:0000313" key="14">
    <source>
        <dbReference type="EMBL" id="KAG6517942.1"/>
    </source>
</evidence>
<dbReference type="CDD" id="cd04216">
    <property type="entry name" value="Phytocyanin"/>
    <property type="match status" value="1"/>
</dbReference>
<evidence type="ECO:0000313" key="15">
    <source>
        <dbReference type="Proteomes" id="UP000734854"/>
    </source>
</evidence>
<dbReference type="Pfam" id="PF02298">
    <property type="entry name" value="Cu_bind_like"/>
    <property type="match status" value="1"/>
</dbReference>
<protein>
    <recommendedName>
        <fullName evidence="13">Phytocyanin domain-containing protein</fullName>
    </recommendedName>
</protein>
<dbReference type="PANTHER" id="PTHR33021">
    <property type="entry name" value="BLUE COPPER PROTEIN"/>
    <property type="match status" value="1"/>
</dbReference>
<dbReference type="GO" id="GO:0009055">
    <property type="term" value="F:electron transfer activity"/>
    <property type="evidence" value="ECO:0007669"/>
    <property type="project" value="InterPro"/>
</dbReference>
<comment type="subcellular location">
    <subcellularLocation>
        <location evidence="1">Membrane</location>
        <topology evidence="1">Single-pass type I membrane protein</topology>
    </subcellularLocation>
</comment>
<evidence type="ECO:0000256" key="10">
    <source>
        <dbReference type="ARBA" id="ARBA00023157"/>
    </source>
</evidence>
<dbReference type="GO" id="GO:0005886">
    <property type="term" value="C:plasma membrane"/>
    <property type="evidence" value="ECO:0007669"/>
    <property type="project" value="TreeGrafter"/>
</dbReference>
<dbReference type="FunFam" id="2.60.40.420:FF:000067">
    <property type="entry name" value="Cupredoxin superfamily protein"/>
    <property type="match status" value="1"/>
</dbReference>
<evidence type="ECO:0000256" key="4">
    <source>
        <dbReference type="ARBA" id="ARBA00022723"/>
    </source>
</evidence>
<evidence type="ECO:0000256" key="9">
    <source>
        <dbReference type="ARBA" id="ARBA00023136"/>
    </source>
</evidence>
<keyword evidence="3" id="KW-0812">Transmembrane</keyword>
<dbReference type="InterPro" id="IPR039391">
    <property type="entry name" value="Phytocyanin-like"/>
</dbReference>
<name>A0A8J5H9L1_ZINOF</name>
<keyword evidence="7" id="KW-1133">Transmembrane helix</keyword>
<dbReference type="OrthoDB" id="687943at2759"/>
<keyword evidence="15" id="KW-1185">Reference proteome</keyword>
<proteinExistence type="predicted"/>